<proteinExistence type="predicted"/>
<name>A0A2N5S6J5_9BASI</name>
<protein>
    <submittedName>
        <fullName evidence="2">Uncharacterized protein</fullName>
    </submittedName>
</protein>
<keyword evidence="3" id="KW-1185">Reference proteome</keyword>
<gene>
    <name evidence="2" type="ORF">PCANC_23824</name>
</gene>
<dbReference type="AlphaFoldDB" id="A0A2N5S6J5"/>
<dbReference type="Proteomes" id="UP000235388">
    <property type="component" value="Unassembled WGS sequence"/>
</dbReference>
<sequence length="518" mass="58390">MDHPFQATTLTLIHGNSSDCPANSAETTKEVSFLVSKLGDQKRRKICRSRSIHHYSLNGKIFPTQPPYVRIFGKNIPTAPEGAERSSGARAVANQDPGPSLKEEHKQVLRTISYDGNTELQFIAAEYHNAFATAALSEQFKSVPRSGMKKYQGLKVAMMPPADRQLCAVAQVVRIIYDPPNDRRNVVLSRELKRLHRQLIFYIDRLHKTILGPYGTLPQDTKGLIEDPIADWPDIGYRYTDVQEALASYFSGKAENEDAVETACKVVEVYLAKHRVLASPPVFHLRLFGEDIPIAPEVATHGQAPSLAEEHKQRLRLIGYHGKTPLENTAEGFYDEFKTVSASEMLKCTSGPNSKEHPENIPVALLPPSDVAANLRGQAVRIMYVPPLKGRHVVPPADLARLYRQLIFYVDELHKIMLLHYGPFTPATKRSWDKKLFEWIQQQILGDNLSTFPLVGLVDDRICNWHHIIAAGYRYTDVQVKLAQYFSIKSDTNAAVEMAYVVVDSYLAKNKGWYQHHQ</sequence>
<organism evidence="2 3">
    <name type="scientific">Puccinia coronata f. sp. avenae</name>
    <dbReference type="NCBI Taxonomy" id="200324"/>
    <lineage>
        <taxon>Eukaryota</taxon>
        <taxon>Fungi</taxon>
        <taxon>Dikarya</taxon>
        <taxon>Basidiomycota</taxon>
        <taxon>Pucciniomycotina</taxon>
        <taxon>Pucciniomycetes</taxon>
        <taxon>Pucciniales</taxon>
        <taxon>Pucciniaceae</taxon>
        <taxon>Puccinia</taxon>
    </lineage>
</organism>
<evidence type="ECO:0000313" key="2">
    <source>
        <dbReference type="EMBL" id="PLW08877.1"/>
    </source>
</evidence>
<feature type="region of interest" description="Disordered" evidence="1">
    <location>
        <begin position="79"/>
        <end position="103"/>
    </location>
</feature>
<dbReference type="EMBL" id="PGCJ01001136">
    <property type="protein sequence ID" value="PLW08877.1"/>
    <property type="molecule type" value="Genomic_DNA"/>
</dbReference>
<accession>A0A2N5S6J5</accession>
<comment type="caution">
    <text evidence="2">The sequence shown here is derived from an EMBL/GenBank/DDBJ whole genome shotgun (WGS) entry which is preliminary data.</text>
</comment>
<evidence type="ECO:0000313" key="3">
    <source>
        <dbReference type="Proteomes" id="UP000235388"/>
    </source>
</evidence>
<reference evidence="2 3" key="1">
    <citation type="submission" date="2017-11" db="EMBL/GenBank/DDBJ databases">
        <title>De novo assembly and phasing of dikaryotic genomes from two isolates of Puccinia coronata f. sp. avenae, the causal agent of oat crown rust.</title>
        <authorList>
            <person name="Miller M.E."/>
            <person name="Zhang Y."/>
            <person name="Omidvar V."/>
            <person name="Sperschneider J."/>
            <person name="Schwessinger B."/>
            <person name="Raley C."/>
            <person name="Palmer J.M."/>
            <person name="Garnica D."/>
            <person name="Upadhyaya N."/>
            <person name="Rathjen J."/>
            <person name="Taylor J.M."/>
            <person name="Park R.F."/>
            <person name="Dodds P.N."/>
            <person name="Hirsch C.D."/>
            <person name="Kianian S.F."/>
            <person name="Figueroa M."/>
        </authorList>
    </citation>
    <scope>NUCLEOTIDE SEQUENCE [LARGE SCALE GENOMIC DNA]</scope>
    <source>
        <strain evidence="2">12NC29</strain>
    </source>
</reference>
<evidence type="ECO:0000256" key="1">
    <source>
        <dbReference type="SAM" id="MobiDB-lite"/>
    </source>
</evidence>